<feature type="compositionally biased region" description="Basic and acidic residues" evidence="1">
    <location>
        <begin position="144"/>
        <end position="156"/>
    </location>
</feature>
<evidence type="ECO:0000313" key="3">
    <source>
        <dbReference type="Proteomes" id="UP000823388"/>
    </source>
</evidence>
<dbReference type="EMBL" id="CM029040">
    <property type="protein sequence ID" value="KAG2632627.1"/>
    <property type="molecule type" value="Genomic_DNA"/>
</dbReference>
<protein>
    <submittedName>
        <fullName evidence="2">Uncharacterized protein</fullName>
    </submittedName>
</protein>
<sequence>MGRSIRSQHDGPVLRGTPRGRRHDDLPAAAIGRPHVQDAPAPAFRTLPSLRNHHQCRRGRGTTSAGGVEGPPGAVAAGRHGRRAPGPARRLQAELAGPDDGGRQRRRVVGRRPRLEAAAVVPLHREAREDRRRRCRQHQAAGRAQRDRAVGPRLPDHAGVQRAGAVPDQDPVSRRGPTCWSGTCRRTGRCRPA</sequence>
<evidence type="ECO:0000256" key="1">
    <source>
        <dbReference type="SAM" id="MobiDB-lite"/>
    </source>
</evidence>
<comment type="caution">
    <text evidence="2">The sequence shown here is derived from an EMBL/GenBank/DDBJ whole genome shotgun (WGS) entry which is preliminary data.</text>
</comment>
<keyword evidence="3" id="KW-1185">Reference proteome</keyword>
<feature type="compositionally biased region" description="Basic residues" evidence="1">
    <location>
        <begin position="51"/>
        <end position="60"/>
    </location>
</feature>
<organism evidence="2 3">
    <name type="scientific">Panicum virgatum</name>
    <name type="common">Blackwell switchgrass</name>
    <dbReference type="NCBI Taxonomy" id="38727"/>
    <lineage>
        <taxon>Eukaryota</taxon>
        <taxon>Viridiplantae</taxon>
        <taxon>Streptophyta</taxon>
        <taxon>Embryophyta</taxon>
        <taxon>Tracheophyta</taxon>
        <taxon>Spermatophyta</taxon>
        <taxon>Magnoliopsida</taxon>
        <taxon>Liliopsida</taxon>
        <taxon>Poales</taxon>
        <taxon>Poaceae</taxon>
        <taxon>PACMAD clade</taxon>
        <taxon>Panicoideae</taxon>
        <taxon>Panicodae</taxon>
        <taxon>Paniceae</taxon>
        <taxon>Panicinae</taxon>
        <taxon>Panicum</taxon>
        <taxon>Panicum sect. Hiantes</taxon>
    </lineage>
</organism>
<accession>A0A8T0VE58</accession>
<feature type="region of interest" description="Disordered" evidence="1">
    <location>
        <begin position="1"/>
        <end position="106"/>
    </location>
</feature>
<reference evidence="2" key="1">
    <citation type="submission" date="2020-05" db="EMBL/GenBank/DDBJ databases">
        <title>WGS assembly of Panicum virgatum.</title>
        <authorList>
            <person name="Lovell J.T."/>
            <person name="Jenkins J."/>
            <person name="Shu S."/>
            <person name="Juenger T.E."/>
            <person name="Schmutz J."/>
        </authorList>
    </citation>
    <scope>NUCLEOTIDE SEQUENCE</scope>
    <source>
        <strain evidence="2">AP13</strain>
    </source>
</reference>
<gene>
    <name evidence="2" type="ORF">PVAP13_2NG107846</name>
</gene>
<dbReference type="AlphaFoldDB" id="A0A8T0VE58"/>
<feature type="compositionally biased region" description="Low complexity" evidence="1">
    <location>
        <begin position="71"/>
        <end position="90"/>
    </location>
</feature>
<dbReference type="Proteomes" id="UP000823388">
    <property type="component" value="Chromosome 2N"/>
</dbReference>
<proteinExistence type="predicted"/>
<feature type="region of interest" description="Disordered" evidence="1">
    <location>
        <begin position="127"/>
        <end position="193"/>
    </location>
</feature>
<evidence type="ECO:0000313" key="2">
    <source>
        <dbReference type="EMBL" id="KAG2632627.1"/>
    </source>
</evidence>
<name>A0A8T0VE58_PANVG</name>